<evidence type="ECO:0000256" key="1">
    <source>
        <dbReference type="SAM" id="MobiDB-lite"/>
    </source>
</evidence>
<feature type="compositionally biased region" description="Pro residues" evidence="1">
    <location>
        <begin position="126"/>
        <end position="159"/>
    </location>
</feature>
<reference evidence="2" key="1">
    <citation type="journal article" date="2020" name="Nature">
        <title>Giant virus diversity and host interactions through global metagenomics.</title>
        <authorList>
            <person name="Schulz F."/>
            <person name="Roux S."/>
            <person name="Paez-Espino D."/>
            <person name="Jungbluth S."/>
            <person name="Walsh D.A."/>
            <person name="Denef V.J."/>
            <person name="McMahon K.D."/>
            <person name="Konstantinidis K.T."/>
            <person name="Eloe-Fadrosh E.A."/>
            <person name="Kyrpides N.C."/>
            <person name="Woyke T."/>
        </authorList>
    </citation>
    <scope>NUCLEOTIDE SEQUENCE</scope>
    <source>
        <strain evidence="2">GVMAG-S-1101178-73</strain>
    </source>
</reference>
<dbReference type="EMBL" id="MN740824">
    <property type="protein sequence ID" value="QHU13720.1"/>
    <property type="molecule type" value="Genomic_DNA"/>
</dbReference>
<organism evidence="2">
    <name type="scientific">viral metagenome</name>
    <dbReference type="NCBI Taxonomy" id="1070528"/>
    <lineage>
        <taxon>unclassified sequences</taxon>
        <taxon>metagenomes</taxon>
        <taxon>organismal metagenomes</taxon>
    </lineage>
</organism>
<feature type="region of interest" description="Disordered" evidence="1">
    <location>
        <begin position="107"/>
        <end position="159"/>
    </location>
</feature>
<dbReference type="AlphaFoldDB" id="A0A6C0KA73"/>
<evidence type="ECO:0000313" key="2">
    <source>
        <dbReference type="EMBL" id="QHU13720.1"/>
    </source>
</evidence>
<sequence length="614" mass="71952">MGDAAAMLENKFIETHIKLEEVLEYISKYEENPIFKNLIEEKKKERNKLIDNILEKFKEIKRSEVINEKEKKAIIRKVKKDDMKKYIQIKKDIQDIIDFDPKNNKQLPPLKYNKASSHNSKVSPAPRSPAPRSPAPRSPVPRSPVPRSPVPRSPAPRSPAIPVQKLVLIHKSSRVAPEPLPEQTRSPIYTRSPIHRISPTVQYRKRDKVIKFINFMKEGSKDLWKRFKIQMKGDKYKKKIEYIYYFDIRFEYFLKFLKNIVGILNLYDSILNSTQLQIIKNIINDVANKRCIWGDITLDKNALNNLLDVAKLNLADIKALNSITLTDIRKKIYQQNIIIKKFLNAILDILSTDEERDFSNWLRQRTGYINYLQAMRDINDKILTVKNTNEQIEREEREKYVDYILEVKPSGSENTNQFPLYVIDPKTEYRKKKDEYLHSEYLFKDEPDSFSQLIEKERLKIEVSTIDLYRLPNISLFFNVVNTVLKYIEVVALYSNMKISPNDMDKIEVGNKIKTAIDDSEDYKDDLIAYDKKYGLYRFVADKAYMHQSIYLHFYKDLLTSYEGGRKRAIGRPRKTPTKPSKPAKKPATKPIKKPTTKPTKKPTKPVAKKPTKK</sequence>
<dbReference type="PANTHER" id="PTHR24216">
    <property type="entry name" value="PAXILLIN-RELATED"/>
    <property type="match status" value="1"/>
</dbReference>
<protein>
    <submittedName>
        <fullName evidence="2">Uncharacterized protein</fullName>
    </submittedName>
</protein>
<feature type="region of interest" description="Disordered" evidence="1">
    <location>
        <begin position="566"/>
        <end position="614"/>
    </location>
</feature>
<feature type="compositionally biased region" description="Basic residues" evidence="1">
    <location>
        <begin position="567"/>
        <end position="614"/>
    </location>
</feature>
<name>A0A6C0KA73_9ZZZZ</name>
<proteinExistence type="predicted"/>
<accession>A0A6C0KA73</accession>